<protein>
    <submittedName>
        <fullName evidence="1">Uncharacterized protein</fullName>
    </submittedName>
</protein>
<evidence type="ECO:0000313" key="2">
    <source>
        <dbReference type="Proteomes" id="UP000887116"/>
    </source>
</evidence>
<gene>
    <name evidence="1" type="ORF">TNCT_169561</name>
</gene>
<name>A0A8X6IS67_TRICU</name>
<sequence>MPFNAMCLEAEIKNDSRDLKITHLHLESKRIYSDCRVVVAMGEIRVKNLLARKDFSSVKGKENDYLGNGNKGTVLVTKYSYTKHRV</sequence>
<comment type="caution">
    <text evidence="1">The sequence shown here is derived from an EMBL/GenBank/DDBJ whole genome shotgun (WGS) entry which is preliminary data.</text>
</comment>
<reference evidence="1" key="1">
    <citation type="submission" date="2020-07" db="EMBL/GenBank/DDBJ databases">
        <title>Multicomponent nature underlies the extraordinary mechanical properties of spider dragline silk.</title>
        <authorList>
            <person name="Kono N."/>
            <person name="Nakamura H."/>
            <person name="Mori M."/>
            <person name="Yoshida Y."/>
            <person name="Ohtoshi R."/>
            <person name="Malay A.D."/>
            <person name="Moran D.A.P."/>
            <person name="Tomita M."/>
            <person name="Numata K."/>
            <person name="Arakawa K."/>
        </authorList>
    </citation>
    <scope>NUCLEOTIDE SEQUENCE</scope>
</reference>
<dbReference type="Proteomes" id="UP000887116">
    <property type="component" value="Unassembled WGS sequence"/>
</dbReference>
<evidence type="ECO:0000313" key="1">
    <source>
        <dbReference type="EMBL" id="GFR27499.1"/>
    </source>
</evidence>
<proteinExistence type="predicted"/>
<keyword evidence="2" id="KW-1185">Reference proteome</keyword>
<dbReference type="EMBL" id="BMAO01038852">
    <property type="protein sequence ID" value="GFR27499.1"/>
    <property type="molecule type" value="Genomic_DNA"/>
</dbReference>
<accession>A0A8X6IS67</accession>
<organism evidence="1 2">
    <name type="scientific">Trichonephila clavata</name>
    <name type="common">Joro spider</name>
    <name type="synonym">Nephila clavata</name>
    <dbReference type="NCBI Taxonomy" id="2740835"/>
    <lineage>
        <taxon>Eukaryota</taxon>
        <taxon>Metazoa</taxon>
        <taxon>Ecdysozoa</taxon>
        <taxon>Arthropoda</taxon>
        <taxon>Chelicerata</taxon>
        <taxon>Arachnida</taxon>
        <taxon>Araneae</taxon>
        <taxon>Araneomorphae</taxon>
        <taxon>Entelegynae</taxon>
        <taxon>Araneoidea</taxon>
        <taxon>Nephilidae</taxon>
        <taxon>Trichonephila</taxon>
    </lineage>
</organism>
<dbReference type="AlphaFoldDB" id="A0A8X6IS67"/>